<dbReference type="Proteomes" id="UP000790347">
    <property type="component" value="Unassembled WGS sequence"/>
</dbReference>
<dbReference type="AlphaFoldDB" id="A0A922LBH2"/>
<accession>A0A922LBH2</accession>
<reference evidence="4" key="1">
    <citation type="submission" date="2013-05" db="EMBL/GenBank/DDBJ databases">
        <authorList>
            <person name="Yim A.K.Y."/>
            <person name="Chan T.F."/>
            <person name="Ji K.M."/>
            <person name="Liu X.Y."/>
            <person name="Zhou J.W."/>
            <person name="Li R.Q."/>
            <person name="Yang K.Y."/>
            <person name="Li J."/>
            <person name="Li M."/>
            <person name="Law P.T.W."/>
            <person name="Wu Y.L."/>
            <person name="Cai Z.L."/>
            <person name="Qin H."/>
            <person name="Bao Y."/>
            <person name="Leung R.K.K."/>
            <person name="Ng P.K.S."/>
            <person name="Zou J."/>
            <person name="Zhong X.J."/>
            <person name="Ran P.X."/>
            <person name="Zhong N.S."/>
            <person name="Liu Z.G."/>
            <person name="Tsui S.K.W."/>
        </authorList>
    </citation>
    <scope>NUCLEOTIDE SEQUENCE</scope>
    <source>
        <strain evidence="4">Derf</strain>
        <tissue evidence="4">Whole organism</tissue>
    </source>
</reference>
<evidence type="ECO:0000313" key="5">
    <source>
        <dbReference type="Proteomes" id="UP000790347"/>
    </source>
</evidence>
<sequence length="780" mass="89062">MPNLLRLTTLIPLLTIVCAESPSVTINVHSSEFIDPASYASSNFDLAVLCLGYFQFGYSNPQPYLMQKLHQRAKLKQFLKKALTKLHLTTSETFYRQMTLKAFSKSIAQRQSLLNSVSSSSTSLSFGEMAIHQLSDSSPPNSFDTALSTISRVDKPCSDQIIQQSMATTQNLFQQIAMNHEQHQPDEQSKKMFQSLVAAQETIQKMYLLMQQQQQSNQQQSRLAEHHLNQPSQHHQSYQSEHNYFHQPQQHQQSVNNQEWPHQQSQQVEQKQSQQQRKQEQQQQKSEQKWPDQQQTVNQTSQDKNQSDERIQPQQTIMVNQLGKSETSSSSASLTGNDNQNHQPDHWTYANVEKHVFNNQLNHQRKMVCSSSASLTPSMSTCECASPVITNLVDQACSNWPSNNIESSINKVSVIGCTSYQSSNLKYGLNEESNKSLYSSIGSIRQLNPITKTCAYPKKYMFNQHYSKQQNVEINRVAINKIESTATEFIIIVGKMQQWPNFKNSSSNQLLSSYQLSSSYQSFLANQYSLVGINNDLENRFVFEAHKIVSSGSRLSTCLAKSNIKELINQPSSRNILSSANFQLHSIFNPNQLYCFKIGSISSFSSKQILAINHHFITNLILSFHQILAAYIENLAKSHIFKHHFNIANFNIILSNFNFKFIILANILFILAYLKFLSKYFSWFKFKKKLFIIYCSNHPVQSTLESSFNSINNMEISSIIGNHSLKNGNLAHQLSSIFVNLIPHSFQLSKFLNEHLTNHSALMINIIFVKKISLARLRST</sequence>
<evidence type="ECO:0000256" key="1">
    <source>
        <dbReference type="SAM" id="MobiDB-lite"/>
    </source>
</evidence>
<proteinExistence type="predicted"/>
<keyword evidence="2" id="KW-0472">Membrane</keyword>
<feature type="compositionally biased region" description="Polar residues" evidence="1">
    <location>
        <begin position="312"/>
        <end position="324"/>
    </location>
</feature>
<feature type="chain" id="PRO_5037150282" evidence="3">
    <location>
        <begin position="20"/>
        <end position="780"/>
    </location>
</feature>
<keyword evidence="3" id="KW-0732">Signal</keyword>
<comment type="caution">
    <text evidence="4">The sequence shown here is derived from an EMBL/GenBank/DDBJ whole genome shotgun (WGS) entry which is preliminary data.</text>
</comment>
<feature type="signal peptide" evidence="3">
    <location>
        <begin position="1"/>
        <end position="19"/>
    </location>
</feature>
<feature type="compositionally biased region" description="Polar residues" evidence="1">
    <location>
        <begin position="229"/>
        <end position="241"/>
    </location>
</feature>
<evidence type="ECO:0000256" key="2">
    <source>
        <dbReference type="SAM" id="Phobius"/>
    </source>
</evidence>
<evidence type="ECO:0000256" key="3">
    <source>
        <dbReference type="SAM" id="SignalP"/>
    </source>
</evidence>
<feature type="region of interest" description="Disordered" evidence="1">
    <location>
        <begin position="213"/>
        <end position="345"/>
    </location>
</feature>
<feature type="transmembrane region" description="Helical" evidence="2">
    <location>
        <begin position="657"/>
        <end position="677"/>
    </location>
</feature>
<keyword evidence="2" id="KW-0812">Transmembrane</keyword>
<reference evidence="4" key="2">
    <citation type="journal article" date="2022" name="Res Sq">
        <title>Comparative Genomics Reveals Insights into the Divergent Evolution of Astigmatic Mites and Household Pest Adaptations.</title>
        <authorList>
            <person name="Xiong Q."/>
            <person name="Wan A.T.-Y."/>
            <person name="Liu X.-Y."/>
            <person name="Fung C.S.-H."/>
            <person name="Xiao X."/>
            <person name="Malainual N."/>
            <person name="Hou J."/>
            <person name="Wang L."/>
            <person name="Wang M."/>
            <person name="Yang K."/>
            <person name="Cui Y."/>
            <person name="Leung E."/>
            <person name="Nong W."/>
            <person name="Shin S.-K."/>
            <person name="Au S."/>
            <person name="Jeong K.Y."/>
            <person name="Chew F.T."/>
            <person name="Hui J."/>
            <person name="Leung T.F."/>
            <person name="Tungtrongchitr A."/>
            <person name="Zhong N."/>
            <person name="Liu Z."/>
            <person name="Tsui S."/>
        </authorList>
    </citation>
    <scope>NUCLEOTIDE SEQUENCE</scope>
    <source>
        <strain evidence="4">Derf</strain>
        <tissue evidence="4">Whole organism</tissue>
    </source>
</reference>
<gene>
    <name evidence="4" type="ORF">DERF_001812</name>
</gene>
<keyword evidence="5" id="KW-1185">Reference proteome</keyword>
<name>A0A922LBH2_DERFA</name>
<evidence type="ECO:0000313" key="4">
    <source>
        <dbReference type="EMBL" id="KAH9527817.1"/>
    </source>
</evidence>
<dbReference type="EMBL" id="ASGP02000001">
    <property type="protein sequence ID" value="KAH9527817.1"/>
    <property type="molecule type" value="Genomic_DNA"/>
</dbReference>
<protein>
    <submittedName>
        <fullName evidence="4">Uncharacterized protein</fullName>
    </submittedName>
</protein>
<organism evidence="4 5">
    <name type="scientific">Dermatophagoides farinae</name>
    <name type="common">American house dust mite</name>
    <dbReference type="NCBI Taxonomy" id="6954"/>
    <lineage>
        <taxon>Eukaryota</taxon>
        <taxon>Metazoa</taxon>
        <taxon>Ecdysozoa</taxon>
        <taxon>Arthropoda</taxon>
        <taxon>Chelicerata</taxon>
        <taxon>Arachnida</taxon>
        <taxon>Acari</taxon>
        <taxon>Acariformes</taxon>
        <taxon>Sarcoptiformes</taxon>
        <taxon>Astigmata</taxon>
        <taxon>Psoroptidia</taxon>
        <taxon>Analgoidea</taxon>
        <taxon>Pyroglyphidae</taxon>
        <taxon>Dermatophagoidinae</taxon>
        <taxon>Dermatophagoides</taxon>
    </lineage>
</organism>
<keyword evidence="2" id="KW-1133">Transmembrane helix</keyword>
<feature type="compositionally biased region" description="Low complexity" evidence="1">
    <location>
        <begin position="245"/>
        <end position="295"/>
    </location>
</feature>